<reference evidence="3" key="1">
    <citation type="submission" date="2014-04" db="EMBL/GenBank/DDBJ databases">
        <title>Evolutionary Origins and Diversification of the Mycorrhizal Mutualists.</title>
        <authorList>
            <consortium name="DOE Joint Genome Institute"/>
            <consortium name="Mycorrhizal Genomics Consortium"/>
            <person name="Kohler A."/>
            <person name="Kuo A."/>
            <person name="Nagy L.G."/>
            <person name="Floudas D."/>
            <person name="Copeland A."/>
            <person name="Barry K.W."/>
            <person name="Cichocki N."/>
            <person name="Veneault-Fourrey C."/>
            <person name="LaButti K."/>
            <person name="Lindquist E.A."/>
            <person name="Lipzen A."/>
            <person name="Lundell T."/>
            <person name="Morin E."/>
            <person name="Murat C."/>
            <person name="Riley R."/>
            <person name="Ohm R."/>
            <person name="Sun H."/>
            <person name="Tunlid A."/>
            <person name="Henrissat B."/>
            <person name="Grigoriev I.V."/>
            <person name="Hibbett D.S."/>
            <person name="Martin F."/>
        </authorList>
    </citation>
    <scope>NUCLEOTIDE SEQUENCE [LARGE SCALE GENOMIC DNA]</scope>
    <source>
        <strain evidence="3">FD-334 SS-4</strain>
    </source>
</reference>
<dbReference type="PANTHER" id="PTHR13950">
    <property type="entry name" value="RABCONNECTIN-RELATED"/>
    <property type="match status" value="1"/>
</dbReference>
<dbReference type="InterPro" id="IPR011041">
    <property type="entry name" value="Quinoprot_gluc/sorb_DH_b-prop"/>
</dbReference>
<dbReference type="GO" id="GO:0007035">
    <property type="term" value="P:vacuolar acidification"/>
    <property type="evidence" value="ECO:0007669"/>
    <property type="project" value="TreeGrafter"/>
</dbReference>
<dbReference type="Pfam" id="PF12234">
    <property type="entry name" value="Rav1p_C"/>
    <property type="match status" value="1"/>
</dbReference>
<dbReference type="OrthoDB" id="342131at2759"/>
<proteinExistence type="predicted"/>
<dbReference type="Proteomes" id="UP000054270">
    <property type="component" value="Unassembled WGS sequence"/>
</dbReference>
<evidence type="ECO:0000313" key="2">
    <source>
        <dbReference type="EMBL" id="KJA25879.1"/>
    </source>
</evidence>
<gene>
    <name evidence="2" type="ORF">HYPSUDRAFT_1069559</name>
</gene>
<dbReference type="InterPro" id="IPR022033">
    <property type="entry name" value="Rav1p_C"/>
</dbReference>
<dbReference type="SUPFAM" id="SSF50952">
    <property type="entry name" value="Soluble quinoprotein glucose dehydrogenase"/>
    <property type="match status" value="1"/>
</dbReference>
<dbReference type="PANTHER" id="PTHR13950:SF9">
    <property type="entry name" value="RABCONNECTIN-3A"/>
    <property type="match status" value="1"/>
</dbReference>
<keyword evidence="3" id="KW-1185">Reference proteome</keyword>
<dbReference type="EMBL" id="KN817530">
    <property type="protein sequence ID" value="KJA25879.1"/>
    <property type="molecule type" value="Genomic_DNA"/>
</dbReference>
<evidence type="ECO:0000259" key="1">
    <source>
        <dbReference type="Pfam" id="PF12234"/>
    </source>
</evidence>
<dbReference type="InterPro" id="IPR036322">
    <property type="entry name" value="WD40_repeat_dom_sf"/>
</dbReference>
<dbReference type="GO" id="GO:0043291">
    <property type="term" value="C:RAVE complex"/>
    <property type="evidence" value="ECO:0007669"/>
    <property type="project" value="TreeGrafter"/>
</dbReference>
<feature type="domain" description="RAVE complex protein Rav1 C-terminal" evidence="1">
    <location>
        <begin position="573"/>
        <end position="1209"/>
    </location>
</feature>
<dbReference type="Gene3D" id="2.130.10.10">
    <property type="entry name" value="YVTN repeat-like/Quinoprotein amine dehydrogenase"/>
    <property type="match status" value="2"/>
</dbReference>
<evidence type="ECO:0000313" key="3">
    <source>
        <dbReference type="Proteomes" id="UP000054270"/>
    </source>
</evidence>
<dbReference type="OMA" id="LEDYHPQ"/>
<sequence length="1324" mass="148636">MLQLSQSCAGYPAAGVQFLNIPNETLLLYPSGDAVIILNAQTLKLLRVLAFWEAFPGMARSKDKITCISVDSGMKLIVAATKYRLAAWSLSDIQKDTWRIHSTLVLPEDHEVTSLDNKAGLLAVGSQKGLSIYTLVLENDLLSWSRKWTASTPPPVLLNFAPSLMYIVFASNEDNSIRLYSTTSGRQTQLIPHPRPVTKLSWRRSQASSRDDLILFTVTSDATLRIYSPVLDAPDYLQLHAALDIYASLPFTVVSQLESSASSIFWLDRNTVDKVISHILSHPNRDKDVHDRRIREIKDESWDLFLRVLADGSIVVTAVINIDRRPPTLLQHFTLQQSQPSIFSTPPSYLYVLPNPDLNILTLVTSPPLMTMDLSPLTFFDARSHGLKVNSFYSSHIVEEESEILRFIRTPGGQGVSALRVGSEGEIWQVIENGRKVQRGRSWEKADLVVVLDNGLQFATYSKASGEITFHSSPPQIVTIPNLESLFTMPSPVHYEYIIGVTADFTIVLLEVTDVPSISILGQHKLPLSYTPKFILPVDPMAWGYAGDWNDHDTLLSISEEGEICFWALGAKSNEGWICTRKVRTGKTGFRKVRCSSAKKTALIVGGPDGDELTIWDSNESEFASGLEYSENYSELILDLDWSSTPNMQSILAVGYAHRVEIICQQRMTYFAEEAGWGLYRTIDISGFTPYPISDSIWLAHGSFLIAAGQQMFLFSEPCKDDVPSGEKQPETLIEYVSRQNGPLVDYHPQILLQCLLWDKVELVKDIILNVTRAVLEDSSDREISSIPVERFLQRDHAMAGRSNTKQYNVLFNGISTPSIESPDEIAFTRPVITRLIEKLESHPLPNLTPNERAHLIVLIQTTLEIDEQRRALDANGLRYLISVRSFHIINRRATSPEGTTANGTVPKKSARRERLRYRDMIWAFHSESQDILLNSSTAACNNGKMLWSDAKALGIALWLNSTEALKSQFEVIARNEYMAGEFRDPTACALFYFALGKSKLVQGLWRQAAWHKEQAVMLKFLGNDFTEPRWRTAALKNAFALLSKQRFEYAAAFFLLGGSLKDAVNVCLRQLHDFQLAVALARIVEGNNEGPILKEILTNTVLPTAFESGNRWLGSWTFWLLHRRDLAVRILLTPLQDIATAFDVKISEIKEPQYDDTGLALMFSQLRSKTLQAAKGTSEISGRSEFNFVLQMAKVFCRMGCHILALDLVRSWSFERPSTAMHETRPSAGEKSRDIVAPIPSRPLFPLDPGLRRKSSILIDMDISSLPSTRRTSPDLNQELKPHAIETIQEESDLYARKAGLGKLMKSAKRDVQVPEFNMDAFF</sequence>
<accession>A0A0D2P4M9</accession>
<protein>
    <recommendedName>
        <fullName evidence="1">RAVE complex protein Rav1 C-terminal domain-containing protein</fullName>
    </recommendedName>
</protein>
<dbReference type="InterPro" id="IPR015943">
    <property type="entry name" value="WD40/YVTN_repeat-like_dom_sf"/>
</dbReference>
<dbReference type="SUPFAM" id="SSF50978">
    <property type="entry name" value="WD40 repeat-like"/>
    <property type="match status" value="1"/>
</dbReference>
<dbReference type="InterPro" id="IPR052208">
    <property type="entry name" value="DmX-like/RAVE_component"/>
</dbReference>
<dbReference type="STRING" id="945553.A0A0D2P4M9"/>
<name>A0A0D2P4M9_HYPSF</name>
<organism evidence="2 3">
    <name type="scientific">Hypholoma sublateritium (strain FD-334 SS-4)</name>
    <dbReference type="NCBI Taxonomy" id="945553"/>
    <lineage>
        <taxon>Eukaryota</taxon>
        <taxon>Fungi</taxon>
        <taxon>Dikarya</taxon>
        <taxon>Basidiomycota</taxon>
        <taxon>Agaricomycotina</taxon>
        <taxon>Agaricomycetes</taxon>
        <taxon>Agaricomycetidae</taxon>
        <taxon>Agaricales</taxon>
        <taxon>Agaricineae</taxon>
        <taxon>Strophariaceae</taxon>
        <taxon>Hypholoma</taxon>
    </lineage>
</organism>